<accession>A0ACB8LN12</accession>
<reference evidence="2" key="1">
    <citation type="journal article" date="2023" name="Hortic. Res.">
        <title>A chromosome-level phased genome enabling allele-level studies in sweet orange: a case study on citrus Huanglongbing tolerance.</title>
        <authorList>
            <person name="Wu B."/>
            <person name="Yu Q."/>
            <person name="Deng Z."/>
            <person name="Duan Y."/>
            <person name="Luo F."/>
            <person name="Gmitter F. Jr."/>
        </authorList>
    </citation>
    <scope>NUCLEOTIDE SEQUENCE [LARGE SCALE GENOMIC DNA]</scope>
    <source>
        <strain evidence="2">cv. Valencia</strain>
    </source>
</reference>
<protein>
    <submittedName>
        <fullName evidence="1">Cinnamyl alcohol dehydrogenase 1</fullName>
    </submittedName>
</protein>
<sequence length="373" mass="40844">MTSETASKDCLGWAARDPSGVLSPYSFNRRAVGSDDVSITITHCGVCYADVIWTRNKHGDSKYPLVPGHEIVGIVKEVGHNVSRFKVGDHVGVGTYVNSCRDCKYCNDGLEVHCARYCYKIANDYPLALAAPLLCAGITVYTPMMRHKMNQPGKSVGVIGLGGLGHMAVKFGKAFGLNVTVLSTSTSKKEEALSLLGADKFVVSSDLEQMKVKNMLSFLTKTMTSLMRLSELVVYVQALGKSLDFIIDTASGDHPFDAYMSLLKVAGVYVLVGFPSEVKFSPASLNIGAKTVSGSVTGGTKDTQEMLEYCAAHKIYPQIETIPIENVNEALERLIKRDVKYRFRGRWSKDERSTPASREESKQRRLKCGEEAN</sequence>
<organism evidence="1 2">
    <name type="scientific">Citrus sinensis</name>
    <name type="common">Sweet orange</name>
    <name type="synonym">Citrus aurantium var. sinensis</name>
    <dbReference type="NCBI Taxonomy" id="2711"/>
    <lineage>
        <taxon>Eukaryota</taxon>
        <taxon>Viridiplantae</taxon>
        <taxon>Streptophyta</taxon>
        <taxon>Embryophyta</taxon>
        <taxon>Tracheophyta</taxon>
        <taxon>Spermatophyta</taxon>
        <taxon>Magnoliopsida</taxon>
        <taxon>eudicotyledons</taxon>
        <taxon>Gunneridae</taxon>
        <taxon>Pentapetalae</taxon>
        <taxon>rosids</taxon>
        <taxon>malvids</taxon>
        <taxon>Sapindales</taxon>
        <taxon>Rutaceae</taxon>
        <taxon>Aurantioideae</taxon>
        <taxon>Citrus</taxon>
    </lineage>
</organism>
<dbReference type="Proteomes" id="UP000829398">
    <property type="component" value="Chromosome 3"/>
</dbReference>
<comment type="caution">
    <text evidence="1">The sequence shown here is derived from an EMBL/GenBank/DDBJ whole genome shotgun (WGS) entry which is preliminary data.</text>
</comment>
<gene>
    <name evidence="1" type="ORF">KPL71_006200</name>
</gene>
<evidence type="ECO:0000313" key="2">
    <source>
        <dbReference type="Proteomes" id="UP000829398"/>
    </source>
</evidence>
<name>A0ACB8LN12_CITSI</name>
<dbReference type="EMBL" id="CM039172">
    <property type="protein sequence ID" value="KAH9774791.1"/>
    <property type="molecule type" value="Genomic_DNA"/>
</dbReference>
<keyword evidence="2" id="KW-1185">Reference proteome</keyword>
<evidence type="ECO:0000313" key="1">
    <source>
        <dbReference type="EMBL" id="KAH9774791.1"/>
    </source>
</evidence>
<proteinExistence type="predicted"/>